<dbReference type="AlphaFoldDB" id="A0A162NWB6"/>
<reference evidence="1 2" key="1">
    <citation type="submission" date="2015-09" db="EMBL/GenBank/DDBJ databases">
        <title>Bacillus cereus food isolates.</title>
        <authorList>
            <person name="Boekhorst J."/>
        </authorList>
    </citation>
    <scope>NUCLEOTIDE SEQUENCE [LARGE SCALE GENOMIC DNA]</scope>
    <source>
        <strain evidence="1 2">B4088</strain>
    </source>
</reference>
<evidence type="ECO:0000313" key="2">
    <source>
        <dbReference type="Proteomes" id="UP000076482"/>
    </source>
</evidence>
<evidence type="ECO:0000313" key="1">
    <source>
        <dbReference type="EMBL" id="KZD55653.1"/>
    </source>
</evidence>
<sequence length="60" mass="6921">MTEEQIDGMVRELQNSPVELWDFVSRNVEGAEPSEIDNLVSDFEDSYLDLREFVINSLAK</sequence>
<protein>
    <submittedName>
        <fullName evidence="1">Uncharacterized protein</fullName>
    </submittedName>
</protein>
<proteinExistence type="predicted"/>
<name>A0A162NWB6_BACCE</name>
<dbReference type="PATRIC" id="fig|1396.535.peg.5962"/>
<gene>
    <name evidence="1" type="ORF">B4088_5398</name>
</gene>
<organism evidence="1 2">
    <name type="scientific">Bacillus cereus</name>
    <dbReference type="NCBI Taxonomy" id="1396"/>
    <lineage>
        <taxon>Bacteria</taxon>
        <taxon>Bacillati</taxon>
        <taxon>Bacillota</taxon>
        <taxon>Bacilli</taxon>
        <taxon>Bacillales</taxon>
        <taxon>Bacillaceae</taxon>
        <taxon>Bacillus</taxon>
        <taxon>Bacillus cereus group</taxon>
    </lineage>
</organism>
<accession>A0A162NWB6</accession>
<dbReference type="EMBL" id="LJKE01000104">
    <property type="protein sequence ID" value="KZD55653.1"/>
    <property type="molecule type" value="Genomic_DNA"/>
</dbReference>
<comment type="caution">
    <text evidence="1">The sequence shown here is derived from an EMBL/GenBank/DDBJ whole genome shotgun (WGS) entry which is preliminary data.</text>
</comment>
<dbReference type="Proteomes" id="UP000076482">
    <property type="component" value="Unassembled WGS sequence"/>
</dbReference>
<dbReference type="RefSeq" id="WP_063262914.1">
    <property type="nucleotide sequence ID" value="NZ_LJKE01000104.1"/>
</dbReference>